<reference evidence="1" key="1">
    <citation type="submission" date="2021-06" db="EMBL/GenBank/DDBJ databases">
        <authorList>
            <person name="Kallberg Y."/>
            <person name="Tangrot J."/>
            <person name="Rosling A."/>
        </authorList>
    </citation>
    <scope>NUCLEOTIDE SEQUENCE</scope>
    <source>
        <strain evidence="1">MA453B</strain>
    </source>
</reference>
<dbReference type="AlphaFoldDB" id="A0A9N9IQU3"/>
<dbReference type="EMBL" id="CAJVPY010014481">
    <property type="protein sequence ID" value="CAG8746813.1"/>
    <property type="molecule type" value="Genomic_DNA"/>
</dbReference>
<protein>
    <submittedName>
        <fullName evidence="1">23337_t:CDS:1</fullName>
    </submittedName>
</protein>
<gene>
    <name evidence="1" type="ORF">DERYTH_LOCUS16507</name>
</gene>
<keyword evidence="2" id="KW-1185">Reference proteome</keyword>
<sequence>MDSEHLTDEEELDIKQKFIDADSIIKTTTLKSLSMVQNKYYSTLIDVQEIAKSLEGITSISKGSLTIEIPSEY</sequence>
<evidence type="ECO:0000313" key="1">
    <source>
        <dbReference type="EMBL" id="CAG8746813.1"/>
    </source>
</evidence>
<evidence type="ECO:0000313" key="2">
    <source>
        <dbReference type="Proteomes" id="UP000789405"/>
    </source>
</evidence>
<dbReference type="Proteomes" id="UP000789405">
    <property type="component" value="Unassembled WGS sequence"/>
</dbReference>
<comment type="caution">
    <text evidence="1">The sequence shown here is derived from an EMBL/GenBank/DDBJ whole genome shotgun (WGS) entry which is preliminary data.</text>
</comment>
<proteinExistence type="predicted"/>
<name>A0A9N9IQU3_9GLOM</name>
<organism evidence="1 2">
    <name type="scientific">Dentiscutata erythropus</name>
    <dbReference type="NCBI Taxonomy" id="1348616"/>
    <lineage>
        <taxon>Eukaryota</taxon>
        <taxon>Fungi</taxon>
        <taxon>Fungi incertae sedis</taxon>
        <taxon>Mucoromycota</taxon>
        <taxon>Glomeromycotina</taxon>
        <taxon>Glomeromycetes</taxon>
        <taxon>Diversisporales</taxon>
        <taxon>Gigasporaceae</taxon>
        <taxon>Dentiscutata</taxon>
    </lineage>
</organism>
<dbReference type="OrthoDB" id="2425247at2759"/>
<accession>A0A9N9IQU3</accession>